<comment type="caution">
    <text evidence="1">The sequence shown here is derived from an EMBL/GenBank/DDBJ whole genome shotgun (WGS) entry which is preliminary data.</text>
</comment>
<dbReference type="AlphaFoldDB" id="A0A369AV87"/>
<name>A0A369AV87_9ENTE</name>
<keyword evidence="2" id="KW-1185">Reference proteome</keyword>
<protein>
    <submittedName>
        <fullName evidence="1">Uncharacterized protein</fullName>
    </submittedName>
</protein>
<dbReference type="RefSeq" id="WP_114290152.1">
    <property type="nucleotide sequence ID" value="NZ_NGJX01000011.1"/>
</dbReference>
<dbReference type="GeneID" id="63147046"/>
<evidence type="ECO:0000313" key="2">
    <source>
        <dbReference type="Proteomes" id="UP000288197"/>
    </source>
</evidence>
<evidence type="ECO:0000313" key="1">
    <source>
        <dbReference type="EMBL" id="RSU00752.1"/>
    </source>
</evidence>
<sequence>MIIKISGNEIKAKQIDLISESRFSEILQFLVDKKGQATLRDLKRAFPNEDITDEYIDSLVLNHLITRHHGRYAAFGEVITKEYQLNLKENCETFLDSHLVEIKKDFEEIKTEKDSFKVIHYLGNFEEINDVVYYEETENSVQWLSLPIKLSKVLGKKSEFISLGSYYPHYNHHITDFFNYLKREQVNVPIDFINLRNILGDINPSYFINYSERKLRRLSRGKQIPVEKADIFMEALLSMGYISVNNEFYEFNMLDVNLADECVELNNLLESLMTYNEELITEKKESHYLIRAILLNWLLENNIISLPKTLQAWG</sequence>
<dbReference type="EMBL" id="NGJX01000011">
    <property type="protein sequence ID" value="RSU00752.1"/>
    <property type="molecule type" value="Genomic_DNA"/>
</dbReference>
<organism evidence="1 2">
    <name type="scientific">Vagococcus fluvialis</name>
    <dbReference type="NCBI Taxonomy" id="2738"/>
    <lineage>
        <taxon>Bacteria</taxon>
        <taxon>Bacillati</taxon>
        <taxon>Bacillota</taxon>
        <taxon>Bacilli</taxon>
        <taxon>Lactobacillales</taxon>
        <taxon>Enterococcaceae</taxon>
        <taxon>Vagococcus</taxon>
    </lineage>
</organism>
<dbReference type="Proteomes" id="UP000288197">
    <property type="component" value="Unassembled WGS sequence"/>
</dbReference>
<proteinExistence type="predicted"/>
<dbReference type="OrthoDB" id="2200258at2"/>
<accession>A0A369AV87</accession>
<gene>
    <name evidence="1" type="ORF">CBF32_10260</name>
</gene>
<reference evidence="1 2" key="1">
    <citation type="submission" date="2017-05" db="EMBL/GenBank/DDBJ databases">
        <title>Vagococcus spp. assemblies.</title>
        <authorList>
            <person name="Gulvik C.A."/>
        </authorList>
    </citation>
    <scope>NUCLEOTIDE SEQUENCE [LARGE SCALE GENOMIC DNA]</scope>
    <source>
        <strain evidence="1 2">NCFB 2497</strain>
    </source>
</reference>